<protein>
    <submittedName>
        <fullName evidence="2">Uncharacterized protein</fullName>
    </submittedName>
</protein>
<evidence type="ECO:0000313" key="3">
    <source>
        <dbReference type="Proteomes" id="UP000828390"/>
    </source>
</evidence>
<evidence type="ECO:0000313" key="2">
    <source>
        <dbReference type="EMBL" id="KAH3736012.1"/>
    </source>
</evidence>
<dbReference type="AlphaFoldDB" id="A0A9D4HX32"/>
<dbReference type="Proteomes" id="UP000828390">
    <property type="component" value="Unassembled WGS sequence"/>
</dbReference>
<sequence length="99" mass="11794">MDLGLKPAYMQRSSAFNLTRQLLCLPFLPAQHIRPTFLKFAEHERSFPDLEKRNRLMDYISRQWLDHPIFDVASWSVFGYQIRTNNDVEGKISFFSFCF</sequence>
<reference evidence="2" key="1">
    <citation type="journal article" date="2019" name="bioRxiv">
        <title>The Genome of the Zebra Mussel, Dreissena polymorpha: A Resource for Invasive Species Research.</title>
        <authorList>
            <person name="McCartney M.A."/>
            <person name="Auch B."/>
            <person name="Kono T."/>
            <person name="Mallez S."/>
            <person name="Zhang Y."/>
            <person name="Obille A."/>
            <person name="Becker A."/>
            <person name="Abrahante J.E."/>
            <person name="Garbe J."/>
            <person name="Badalamenti J.P."/>
            <person name="Herman A."/>
            <person name="Mangelson H."/>
            <person name="Liachko I."/>
            <person name="Sullivan S."/>
            <person name="Sone E.D."/>
            <person name="Koren S."/>
            <person name="Silverstein K.A.T."/>
            <person name="Beckman K.B."/>
            <person name="Gohl D.M."/>
        </authorList>
    </citation>
    <scope>NUCLEOTIDE SEQUENCE</scope>
    <source>
        <strain evidence="2">Duluth1</strain>
        <tissue evidence="2">Whole animal</tissue>
    </source>
</reference>
<gene>
    <name evidence="1" type="ORF">DPMN_042565</name>
    <name evidence="2" type="ORF">DPMN_042572</name>
</gene>
<accession>A0A9D4HX32</accession>
<dbReference type="EMBL" id="JAIWYP010000011">
    <property type="protein sequence ID" value="KAH3736012.1"/>
    <property type="molecule type" value="Genomic_DNA"/>
</dbReference>
<organism evidence="2 3">
    <name type="scientific">Dreissena polymorpha</name>
    <name type="common">Zebra mussel</name>
    <name type="synonym">Mytilus polymorpha</name>
    <dbReference type="NCBI Taxonomy" id="45954"/>
    <lineage>
        <taxon>Eukaryota</taxon>
        <taxon>Metazoa</taxon>
        <taxon>Spiralia</taxon>
        <taxon>Lophotrochozoa</taxon>
        <taxon>Mollusca</taxon>
        <taxon>Bivalvia</taxon>
        <taxon>Autobranchia</taxon>
        <taxon>Heteroconchia</taxon>
        <taxon>Euheterodonta</taxon>
        <taxon>Imparidentia</taxon>
        <taxon>Neoheterodontei</taxon>
        <taxon>Myida</taxon>
        <taxon>Dreissenoidea</taxon>
        <taxon>Dreissenidae</taxon>
        <taxon>Dreissena</taxon>
    </lineage>
</organism>
<dbReference type="EMBL" id="JAIWYP010000011">
    <property type="protein sequence ID" value="KAH3736005.1"/>
    <property type="molecule type" value="Genomic_DNA"/>
</dbReference>
<keyword evidence="3" id="KW-1185">Reference proteome</keyword>
<reference evidence="2" key="2">
    <citation type="submission" date="2020-11" db="EMBL/GenBank/DDBJ databases">
        <authorList>
            <person name="McCartney M.A."/>
            <person name="Auch B."/>
            <person name="Kono T."/>
            <person name="Mallez S."/>
            <person name="Becker A."/>
            <person name="Gohl D.M."/>
            <person name="Silverstein K.A.T."/>
            <person name="Koren S."/>
            <person name="Bechman K.B."/>
            <person name="Herman A."/>
            <person name="Abrahante J.E."/>
            <person name="Garbe J."/>
        </authorList>
    </citation>
    <scope>NUCLEOTIDE SEQUENCE</scope>
    <source>
        <strain evidence="2">Duluth1</strain>
        <tissue evidence="2">Whole animal</tissue>
    </source>
</reference>
<name>A0A9D4HX32_DREPO</name>
<comment type="caution">
    <text evidence="2">The sequence shown here is derived from an EMBL/GenBank/DDBJ whole genome shotgun (WGS) entry which is preliminary data.</text>
</comment>
<proteinExistence type="predicted"/>
<evidence type="ECO:0000313" key="1">
    <source>
        <dbReference type="EMBL" id="KAH3736005.1"/>
    </source>
</evidence>